<dbReference type="Pfam" id="PF01758">
    <property type="entry name" value="SBF"/>
    <property type="match status" value="1"/>
</dbReference>
<comment type="subcellular location">
    <subcellularLocation>
        <location evidence="1">Membrane</location>
        <topology evidence="1">Multi-pass membrane protein</topology>
    </subcellularLocation>
</comment>
<evidence type="ECO:0000313" key="10">
    <source>
        <dbReference type="EMBL" id="KGB38065.1"/>
    </source>
</evidence>
<keyword evidence="4" id="KW-0813">Transport</keyword>
<keyword evidence="5 7" id="KW-1133">Transmembrane helix</keyword>
<reference evidence="9" key="2">
    <citation type="journal article" date="2019" name="Gigascience">
        <title>High-quality Schistosoma haematobium genome achieved by single-molecule and long-range sequencing.</title>
        <authorList>
            <person name="Stroehlein A.J."/>
            <person name="Korhonen P.K."/>
            <person name="Chong T.M."/>
            <person name="Lim Y.L."/>
            <person name="Chan K.G."/>
            <person name="Webster B."/>
            <person name="Rollinson D."/>
            <person name="Brindley P.J."/>
            <person name="Gasser R.B."/>
            <person name="Young N.D."/>
        </authorList>
    </citation>
    <scope>NUCLEOTIDE SEQUENCE</scope>
</reference>
<keyword evidence="6 7" id="KW-0472">Membrane</keyword>
<dbReference type="PANTHER" id="PTHR10361:SF28">
    <property type="entry name" value="P3 PROTEIN-RELATED"/>
    <property type="match status" value="1"/>
</dbReference>
<feature type="transmembrane region" description="Helical" evidence="7">
    <location>
        <begin position="292"/>
        <end position="314"/>
    </location>
</feature>
<feature type="transmembrane region" description="Helical" evidence="7">
    <location>
        <begin position="396"/>
        <end position="415"/>
    </location>
</feature>
<feature type="transmembrane region" description="Helical" evidence="7">
    <location>
        <begin position="356"/>
        <end position="376"/>
    </location>
</feature>
<evidence type="ECO:0000256" key="3">
    <source>
        <dbReference type="ARBA" id="ARBA00022692"/>
    </source>
</evidence>
<dbReference type="EMBL" id="KL250965">
    <property type="protein sequence ID" value="KGB38065.1"/>
    <property type="molecule type" value="Genomic_DNA"/>
</dbReference>
<dbReference type="GeneID" id="24593823"/>
<feature type="transmembrane region" description="Helical" evidence="7">
    <location>
        <begin position="261"/>
        <end position="286"/>
    </location>
</feature>
<reference evidence="10" key="1">
    <citation type="journal article" date="2012" name="Nat. Genet.">
        <title>Whole-genome sequence of Schistosoma haematobium.</title>
        <authorList>
            <person name="Young N.D."/>
            <person name="Jex A.R."/>
            <person name="Li B."/>
            <person name="Liu S."/>
            <person name="Yang L."/>
            <person name="Xiong Z."/>
            <person name="Li Y."/>
            <person name="Cantacessi C."/>
            <person name="Hall R.S."/>
            <person name="Xu X."/>
            <person name="Chen F."/>
            <person name="Wu X."/>
            <person name="Zerlotini A."/>
            <person name="Oliveira G."/>
            <person name="Hofmann A."/>
            <person name="Zhang G."/>
            <person name="Fang X."/>
            <person name="Kang Y."/>
            <person name="Campbell B.E."/>
            <person name="Loukas A."/>
            <person name="Ranganathan S."/>
            <person name="Rollinson D."/>
            <person name="Rinaldi G."/>
            <person name="Brindley P.J."/>
            <person name="Yang H."/>
            <person name="Wang J."/>
            <person name="Wang J."/>
            <person name="Gasser R.B."/>
        </authorList>
    </citation>
    <scope>NUCLEOTIDE SEQUENCE [LARGE SCALE GENOMIC DNA]</scope>
</reference>
<dbReference type="RefSeq" id="XP_012797826.1">
    <property type="nucleotide sequence ID" value="XM_012942372.3"/>
</dbReference>
<evidence type="ECO:0000313" key="11">
    <source>
        <dbReference type="Proteomes" id="UP000471633"/>
    </source>
</evidence>
<dbReference type="InterPro" id="IPR002657">
    <property type="entry name" value="BilAc:Na_symport/Acr3"/>
</dbReference>
<evidence type="ECO:0000256" key="1">
    <source>
        <dbReference type="ARBA" id="ARBA00004141"/>
    </source>
</evidence>
<dbReference type="AlphaFoldDB" id="A0A094ZTD6"/>
<reference evidence="9" key="3">
    <citation type="submission" date="2021-06" db="EMBL/GenBank/DDBJ databases">
        <title>Chromosome-level genome assembly for S. haematobium.</title>
        <authorList>
            <person name="Stroehlein A.J."/>
        </authorList>
    </citation>
    <scope>NUCLEOTIDE SEQUENCE</scope>
</reference>
<dbReference type="EMBL" id="AMPZ03000007">
    <property type="protein sequence ID" value="KAH9580698.1"/>
    <property type="molecule type" value="Genomic_DNA"/>
</dbReference>
<evidence type="ECO:0000256" key="5">
    <source>
        <dbReference type="ARBA" id="ARBA00022989"/>
    </source>
</evidence>
<evidence type="ECO:0000256" key="7">
    <source>
        <dbReference type="SAM" id="Phobius"/>
    </source>
</evidence>
<dbReference type="GO" id="GO:0016020">
    <property type="term" value="C:membrane"/>
    <property type="evidence" value="ECO:0007669"/>
    <property type="project" value="UniProtKB-SubCell"/>
</dbReference>
<dbReference type="Gene3D" id="1.20.1530.20">
    <property type="match status" value="1"/>
</dbReference>
<reference evidence="9" key="4">
    <citation type="journal article" date="2022" name="PLoS Pathog.">
        <title>Chromosome-level genome of Schistosoma haematobium underpins genome-wide explorations of molecular variation.</title>
        <authorList>
            <person name="Stroehlein A.J."/>
            <person name="Korhonen P.K."/>
            <person name="Lee V.V."/>
            <person name="Ralph S.A."/>
            <person name="Mentink-Kane M."/>
            <person name="You H."/>
            <person name="McManus D.P."/>
            <person name="Tchuente L.T."/>
            <person name="Stothard J.R."/>
            <person name="Kaur P."/>
            <person name="Dudchenko O."/>
            <person name="Aiden E.L."/>
            <person name="Yang B."/>
            <person name="Yang H."/>
            <person name="Emery A.M."/>
            <person name="Webster B.L."/>
            <person name="Brindley P.J."/>
            <person name="Rollinson D."/>
            <person name="Chang B.C.H."/>
            <person name="Gasser R.B."/>
            <person name="Young N.D."/>
        </authorList>
    </citation>
    <scope>NUCLEOTIDE SEQUENCE</scope>
</reference>
<dbReference type="GO" id="GO:0015293">
    <property type="term" value="F:symporter activity"/>
    <property type="evidence" value="ECO:0007669"/>
    <property type="project" value="UniProtKB-KW"/>
</dbReference>
<feature type="transmembrane region" description="Helical" evidence="7">
    <location>
        <begin position="421"/>
        <end position="446"/>
    </location>
</feature>
<organism evidence="10">
    <name type="scientific">Schistosoma haematobium</name>
    <name type="common">Blood fluke</name>
    <dbReference type="NCBI Taxonomy" id="6185"/>
    <lineage>
        <taxon>Eukaryota</taxon>
        <taxon>Metazoa</taxon>
        <taxon>Spiralia</taxon>
        <taxon>Lophotrochozoa</taxon>
        <taxon>Platyhelminthes</taxon>
        <taxon>Trematoda</taxon>
        <taxon>Digenea</taxon>
        <taxon>Strigeidida</taxon>
        <taxon>Schistosomatoidea</taxon>
        <taxon>Schistosomatidae</taxon>
        <taxon>Schistosoma</taxon>
    </lineage>
</organism>
<feature type="signal peptide" evidence="8">
    <location>
        <begin position="1"/>
        <end position="21"/>
    </location>
</feature>
<dbReference type="Proteomes" id="UP000471633">
    <property type="component" value="Unassembled WGS sequence"/>
</dbReference>
<evidence type="ECO:0000256" key="2">
    <source>
        <dbReference type="ARBA" id="ARBA00006528"/>
    </source>
</evidence>
<evidence type="ECO:0000313" key="9">
    <source>
        <dbReference type="EMBL" id="KAH9580698.1"/>
    </source>
</evidence>
<dbReference type="CTD" id="24593823"/>
<dbReference type="InterPro" id="IPR038770">
    <property type="entry name" value="Na+/solute_symporter_sf"/>
</dbReference>
<gene>
    <name evidence="9" type="ORF">MS3_00009265</name>
    <name evidence="10" type="ORF">MS3_06432</name>
</gene>
<evidence type="ECO:0000256" key="4">
    <source>
        <dbReference type="ARBA" id="ARBA00022847"/>
    </source>
</evidence>
<evidence type="ECO:0000256" key="8">
    <source>
        <dbReference type="SAM" id="SignalP"/>
    </source>
</evidence>
<dbReference type="PANTHER" id="PTHR10361">
    <property type="entry name" value="SODIUM-BILE ACID COTRANSPORTER"/>
    <property type="match status" value="1"/>
</dbReference>
<feature type="transmembrane region" description="Helical" evidence="7">
    <location>
        <begin position="453"/>
        <end position="475"/>
    </location>
</feature>
<keyword evidence="4" id="KW-0769">Symport</keyword>
<name>A0A094ZTD6_SCHHA</name>
<keyword evidence="11" id="KW-1185">Reference proteome</keyword>
<feature type="transmembrane region" description="Helical" evidence="7">
    <location>
        <begin position="487"/>
        <end position="509"/>
    </location>
</feature>
<protein>
    <submittedName>
        <fullName evidence="10">Sodium/bile acid cotransporter</fullName>
    </submittedName>
</protein>
<dbReference type="InterPro" id="IPR004710">
    <property type="entry name" value="Bilac:Na_transpt"/>
</dbReference>
<evidence type="ECO:0000256" key="6">
    <source>
        <dbReference type="ARBA" id="ARBA00023136"/>
    </source>
</evidence>
<sequence length="576" mass="64987">MLSWSTIISLLINANIILLNAFPVRDTPPQLLGLMYAEETKSSRERYQLKHDETNPNSSMYIYDYHNEGDAIYVVISISKKDLEFVDNYQIKPVICLISYSSHVPLALSYDLDFTLSAELVNQSWYWLPHSLNASTNISVYILPKLVGLDYLVFWIRQAKPKHGYISPTPWFANNSETLRKQYFDSLVIDYRLNVSLYNNQDYNDDNNKNNTMGFPVIVTADKGIVHLVFRIIVIIMVTVFTFTMGCDLEVPLILHHFKRPISVSIGFFCQFFFMPLIAFGIAKIIPIRSDFGFGLLTIACSPGGGASNGWCLLLGGDINLSILMTFISSLSALFMMPFLLFIYGRFFIDVTKIKIPYVNIVFQLLQVAIPALMGLGLRIWKPKLAVKCTKLTRPLFYVFIVFFLTIGVYINWSLTRLLGVYPLLILTSALLPWLGFCIASLFTLILRQSRKLVITVALETGIQNIGVGILVLLYTMPKPIGELGAIMPITVAILTPIPLCLIYLGLVIKRKCFDHQDEPVIHDPCEIEPLSTTKISSKCSNDIMNPPTDTIKSPTQVSLTDTTVTINTTVPHERM</sequence>
<dbReference type="KEGG" id="shx:MS3_00009265"/>
<feature type="chain" id="PRO_5042326885" evidence="8">
    <location>
        <begin position="22"/>
        <end position="576"/>
    </location>
</feature>
<keyword evidence="3 7" id="KW-0812">Transmembrane</keyword>
<feature type="transmembrane region" description="Helical" evidence="7">
    <location>
        <begin position="228"/>
        <end position="249"/>
    </location>
</feature>
<comment type="similarity">
    <text evidence="2">Belongs to the bile acid:sodium symporter (BASS) (TC 2.A.28) family.</text>
</comment>
<accession>A0A094ZTD6</accession>
<proteinExistence type="inferred from homology"/>
<feature type="transmembrane region" description="Helical" evidence="7">
    <location>
        <begin position="321"/>
        <end position="344"/>
    </location>
</feature>
<keyword evidence="8" id="KW-0732">Signal</keyword>